<evidence type="ECO:0000259" key="1">
    <source>
        <dbReference type="Pfam" id="PF13401"/>
    </source>
</evidence>
<dbReference type="SUPFAM" id="SSF52540">
    <property type="entry name" value="P-loop containing nucleoside triphosphate hydrolases"/>
    <property type="match status" value="1"/>
</dbReference>
<protein>
    <recommendedName>
        <fullName evidence="1">ORC1/DEAH AAA+ ATPase domain-containing protein</fullName>
    </recommendedName>
</protein>
<feature type="domain" description="ORC1/DEAH AAA+ ATPase" evidence="1">
    <location>
        <begin position="42"/>
        <end position="168"/>
    </location>
</feature>
<dbReference type="Proteomes" id="UP000189475">
    <property type="component" value="Unassembled WGS sequence"/>
</dbReference>
<dbReference type="EMBL" id="FUFT01000008">
    <property type="protein sequence ID" value="SJL84890.1"/>
    <property type="molecule type" value="Genomic_DNA"/>
</dbReference>
<dbReference type="PANTHER" id="PTHR35894">
    <property type="entry name" value="GENERAL SECRETION PATHWAY PROTEIN A-RELATED"/>
    <property type="match status" value="1"/>
</dbReference>
<dbReference type="STRING" id="1918946.VPAL9027_02893"/>
<accession>A0A1R4B7J9</accession>
<dbReference type="Gene3D" id="3.40.50.300">
    <property type="entry name" value="P-loop containing nucleotide triphosphate hydrolases"/>
    <property type="match status" value="1"/>
</dbReference>
<proteinExistence type="predicted"/>
<evidence type="ECO:0000313" key="2">
    <source>
        <dbReference type="EMBL" id="SJL84890.1"/>
    </source>
</evidence>
<reference evidence="2 3" key="1">
    <citation type="submission" date="2017-02" db="EMBL/GenBank/DDBJ databases">
        <authorList>
            <person name="Peterson S.W."/>
        </authorList>
    </citation>
    <scope>NUCLEOTIDE SEQUENCE [LARGE SCALE GENOMIC DNA]</scope>
    <source>
        <strain evidence="2 3">CECT 9027</strain>
    </source>
</reference>
<keyword evidence="3" id="KW-1185">Reference proteome</keyword>
<dbReference type="Pfam" id="PF13401">
    <property type="entry name" value="AAA_22"/>
    <property type="match status" value="1"/>
</dbReference>
<dbReference type="PANTHER" id="PTHR35894:SF7">
    <property type="entry name" value="GENERAL SECRETION PATHWAY PROTEIN A-RELATED"/>
    <property type="match status" value="1"/>
</dbReference>
<dbReference type="RefSeq" id="WP_077315285.1">
    <property type="nucleotide sequence ID" value="NZ_AP024887.1"/>
</dbReference>
<organism evidence="2 3">
    <name type="scientific">Vibrio palustris</name>
    <dbReference type="NCBI Taxonomy" id="1918946"/>
    <lineage>
        <taxon>Bacteria</taxon>
        <taxon>Pseudomonadati</taxon>
        <taxon>Pseudomonadota</taxon>
        <taxon>Gammaproteobacteria</taxon>
        <taxon>Vibrionales</taxon>
        <taxon>Vibrionaceae</taxon>
        <taxon>Vibrio</taxon>
    </lineage>
</organism>
<dbReference type="AlphaFoldDB" id="A0A1R4B7J9"/>
<dbReference type="InterPro" id="IPR052026">
    <property type="entry name" value="ExeA_AAA_ATPase_DNA-bind"/>
</dbReference>
<evidence type="ECO:0000313" key="3">
    <source>
        <dbReference type="Proteomes" id="UP000189475"/>
    </source>
</evidence>
<dbReference type="InterPro" id="IPR049945">
    <property type="entry name" value="AAA_22"/>
</dbReference>
<dbReference type="OrthoDB" id="9780149at2"/>
<sequence>MYLAHFGFTQPPFHLTPDTSLFLALPPYYEALQTIDTALEMGEGIIKLTGEVGTGKTMVCRMLLSHLADSYTLIYLPNPALSGRELRRVIASELGLPEMDPANLVDHIHKALLSLHYKKQRIVILVDEAQALPDDALEGLRLFGNLETDQDKLLQMVLIGQPELDQRLEQHHLRQLRQRITFNAMLRPLTLSEAVSYIDNRLILAGGSDSQFSLLQKKMVWRASRGIPRVINQICQKSLLLSFYKQNLYVDTRSVFTAIHDCSDTRKPRFKVPFFWGWSQ</sequence>
<name>A0A1R4B7J9_9VIBR</name>
<gene>
    <name evidence="2" type="ORF">VPAL9027_02893</name>
</gene>
<dbReference type="InterPro" id="IPR027417">
    <property type="entry name" value="P-loop_NTPase"/>
</dbReference>
<dbReference type="GO" id="GO:0016887">
    <property type="term" value="F:ATP hydrolysis activity"/>
    <property type="evidence" value="ECO:0007669"/>
    <property type="project" value="InterPro"/>
</dbReference>